<evidence type="ECO:0000256" key="3">
    <source>
        <dbReference type="ARBA" id="ARBA00022692"/>
    </source>
</evidence>
<evidence type="ECO:0000259" key="10">
    <source>
        <dbReference type="PROSITE" id="PS50262"/>
    </source>
</evidence>
<keyword evidence="12" id="KW-1185">Reference proteome</keyword>
<dbReference type="PRINTS" id="PR00237">
    <property type="entry name" value="GPCRRHODOPSN"/>
</dbReference>
<keyword evidence="6 9" id="KW-0472">Membrane</keyword>
<dbReference type="Proteomes" id="UP001159427">
    <property type="component" value="Unassembled WGS sequence"/>
</dbReference>
<gene>
    <name evidence="11" type="ORF">PEVE_00028730</name>
</gene>
<reference evidence="11 12" key="1">
    <citation type="submission" date="2022-05" db="EMBL/GenBank/DDBJ databases">
        <authorList>
            <consortium name="Genoscope - CEA"/>
            <person name="William W."/>
        </authorList>
    </citation>
    <scope>NUCLEOTIDE SEQUENCE [LARGE SCALE GENOMIC DNA]</scope>
</reference>
<organism evidence="11 12">
    <name type="scientific">Porites evermanni</name>
    <dbReference type="NCBI Taxonomy" id="104178"/>
    <lineage>
        <taxon>Eukaryota</taxon>
        <taxon>Metazoa</taxon>
        <taxon>Cnidaria</taxon>
        <taxon>Anthozoa</taxon>
        <taxon>Hexacorallia</taxon>
        <taxon>Scleractinia</taxon>
        <taxon>Fungiina</taxon>
        <taxon>Poritidae</taxon>
        <taxon>Porites</taxon>
    </lineage>
</organism>
<evidence type="ECO:0000256" key="7">
    <source>
        <dbReference type="ARBA" id="ARBA00023170"/>
    </source>
</evidence>
<keyword evidence="2" id="KW-1003">Cell membrane</keyword>
<feature type="transmembrane region" description="Helical" evidence="9">
    <location>
        <begin position="35"/>
        <end position="55"/>
    </location>
</feature>
<evidence type="ECO:0000256" key="1">
    <source>
        <dbReference type="ARBA" id="ARBA00004651"/>
    </source>
</evidence>
<keyword evidence="8" id="KW-0807">Transducer</keyword>
<dbReference type="InterPro" id="IPR017452">
    <property type="entry name" value="GPCR_Rhodpsn_7TM"/>
</dbReference>
<feature type="domain" description="G-protein coupled receptors family 1 profile" evidence="10">
    <location>
        <begin position="5"/>
        <end position="211"/>
    </location>
</feature>
<evidence type="ECO:0000256" key="2">
    <source>
        <dbReference type="ARBA" id="ARBA00022475"/>
    </source>
</evidence>
<comment type="subcellular location">
    <subcellularLocation>
        <location evidence="1">Cell membrane</location>
        <topology evidence="1">Multi-pass membrane protein</topology>
    </subcellularLocation>
</comment>
<evidence type="ECO:0000256" key="4">
    <source>
        <dbReference type="ARBA" id="ARBA00022989"/>
    </source>
</evidence>
<keyword evidence="3 9" id="KW-0812">Transmembrane</keyword>
<dbReference type="PANTHER" id="PTHR24249:SF372">
    <property type="entry name" value="G-PROTEIN COUPLED RECEPTORS FAMILY 1 PROFILE DOMAIN-CONTAINING PROTEIN"/>
    <property type="match status" value="1"/>
</dbReference>
<dbReference type="Gene3D" id="1.20.1070.10">
    <property type="entry name" value="Rhodopsin 7-helix transmembrane proteins"/>
    <property type="match status" value="1"/>
</dbReference>
<feature type="transmembrane region" description="Helical" evidence="9">
    <location>
        <begin position="75"/>
        <end position="105"/>
    </location>
</feature>
<proteinExistence type="predicted"/>
<evidence type="ECO:0000313" key="11">
    <source>
        <dbReference type="EMBL" id="CAH3013961.1"/>
    </source>
</evidence>
<feature type="transmembrane region" description="Helical" evidence="9">
    <location>
        <begin position="117"/>
        <end position="137"/>
    </location>
</feature>
<evidence type="ECO:0000313" key="12">
    <source>
        <dbReference type="Proteomes" id="UP001159427"/>
    </source>
</evidence>
<sequence>MAALGNVLVLHALSKSSSIPANAKKMFSSLACSDIAVGMLSQPLMGAIIAVGLQMASTDDQDRTDLLCPAILPAFYFPVVLLGCASFLNMIAIAADALLAILLHLRYQELVTSKRVIIALVSLWLTSAVSALVYISLPEGNDMVTGLSFVGLVLTTATYVYICKVVRHHQNQIVGQHQIQNSQAVEVLRQKKIAYNVIFLFLVFLACYLPYCSSEIVLITNKITMPCLLGVRIDHSTVKPNFHISFLRSTSVPFDTKPSIFSVLSPQIRKRMIWTLSEITVDKIGTVRETAHALSMLSAVPDECDTETQLRLNETLYNMVALVMEQTSLVDSTDLRGTLDSIAEGLGNSVAVVSHFLAGKILGKTTVNNSLALSGNYSET</sequence>
<dbReference type="InterPro" id="IPR000276">
    <property type="entry name" value="GPCR_Rhodpsn"/>
</dbReference>
<evidence type="ECO:0000256" key="9">
    <source>
        <dbReference type="SAM" id="Phobius"/>
    </source>
</evidence>
<dbReference type="SUPFAM" id="SSF81321">
    <property type="entry name" value="Family A G protein-coupled receptor-like"/>
    <property type="match status" value="1"/>
</dbReference>
<feature type="transmembrane region" description="Helical" evidence="9">
    <location>
        <begin position="143"/>
        <end position="162"/>
    </location>
</feature>
<protein>
    <recommendedName>
        <fullName evidence="10">G-protein coupled receptors family 1 profile domain-containing protein</fullName>
    </recommendedName>
</protein>
<dbReference type="Pfam" id="PF00001">
    <property type="entry name" value="7tm_1"/>
    <property type="match status" value="1"/>
</dbReference>
<dbReference type="CDD" id="cd00637">
    <property type="entry name" value="7tm_classA_rhodopsin-like"/>
    <property type="match status" value="1"/>
</dbReference>
<evidence type="ECO:0000256" key="5">
    <source>
        <dbReference type="ARBA" id="ARBA00023040"/>
    </source>
</evidence>
<evidence type="ECO:0000256" key="6">
    <source>
        <dbReference type="ARBA" id="ARBA00023136"/>
    </source>
</evidence>
<comment type="caution">
    <text evidence="11">The sequence shown here is derived from an EMBL/GenBank/DDBJ whole genome shotgun (WGS) entry which is preliminary data.</text>
</comment>
<name>A0ABN8LE97_9CNID</name>
<keyword evidence="7" id="KW-0675">Receptor</keyword>
<dbReference type="PROSITE" id="PS50262">
    <property type="entry name" value="G_PROTEIN_RECEP_F1_2"/>
    <property type="match status" value="1"/>
</dbReference>
<keyword evidence="5" id="KW-0297">G-protein coupled receptor</keyword>
<dbReference type="InterPro" id="IPR050569">
    <property type="entry name" value="TAAR"/>
</dbReference>
<feature type="transmembrane region" description="Helical" evidence="9">
    <location>
        <begin position="193"/>
        <end position="211"/>
    </location>
</feature>
<feature type="non-terminal residue" evidence="11">
    <location>
        <position position="380"/>
    </location>
</feature>
<evidence type="ECO:0000256" key="8">
    <source>
        <dbReference type="ARBA" id="ARBA00023224"/>
    </source>
</evidence>
<dbReference type="EMBL" id="CALNXI010000004">
    <property type="protein sequence ID" value="CAH3013961.1"/>
    <property type="molecule type" value="Genomic_DNA"/>
</dbReference>
<keyword evidence="4 9" id="KW-1133">Transmembrane helix</keyword>
<dbReference type="PANTHER" id="PTHR24249">
    <property type="entry name" value="HISTAMINE RECEPTOR-RELATED G-PROTEIN COUPLED RECEPTOR"/>
    <property type="match status" value="1"/>
</dbReference>
<accession>A0ABN8LE97</accession>